<evidence type="ECO:0000256" key="13">
    <source>
        <dbReference type="ARBA" id="ARBA00060881"/>
    </source>
</evidence>
<dbReference type="GO" id="GO:0005829">
    <property type="term" value="C:cytosol"/>
    <property type="evidence" value="ECO:0007669"/>
    <property type="project" value="TreeGrafter"/>
</dbReference>
<evidence type="ECO:0000256" key="3">
    <source>
        <dbReference type="ARBA" id="ARBA00013308"/>
    </source>
</evidence>
<comment type="function">
    <text evidence="1 14">DNA ligase that catalyzes the formation of phosphodiester linkages between 5'-phosphoryl and 3'-hydroxyl groups in double-stranded DNA using NAD as a coenzyme and as the energy source for the reaction. It is essential for DNA replication and repair of damaged DNA.</text>
</comment>
<keyword evidence="6 14" id="KW-0479">Metal-binding</keyword>
<evidence type="ECO:0000256" key="7">
    <source>
        <dbReference type="ARBA" id="ARBA00022763"/>
    </source>
</evidence>
<dbReference type="Gene3D" id="3.40.50.10190">
    <property type="entry name" value="BRCT domain"/>
    <property type="match status" value="1"/>
</dbReference>
<dbReference type="InterPro" id="IPR041663">
    <property type="entry name" value="DisA/LigA_HHH"/>
</dbReference>
<dbReference type="Gene3D" id="3.30.470.30">
    <property type="entry name" value="DNA ligase/mRNA capping enzyme"/>
    <property type="match status" value="1"/>
</dbReference>
<dbReference type="Pfam" id="PF14520">
    <property type="entry name" value="HHH_5"/>
    <property type="match status" value="1"/>
</dbReference>
<dbReference type="SUPFAM" id="SSF50249">
    <property type="entry name" value="Nucleic acid-binding proteins"/>
    <property type="match status" value="1"/>
</dbReference>
<comment type="similarity">
    <text evidence="13 14">Belongs to the NAD-dependent DNA ligase family. LigA subfamily.</text>
</comment>
<dbReference type="Gene3D" id="1.10.150.20">
    <property type="entry name" value="5' to 3' exonuclease, C-terminal subdomain"/>
    <property type="match status" value="3"/>
</dbReference>
<dbReference type="Pfam" id="PF01653">
    <property type="entry name" value="DNA_ligase_aden"/>
    <property type="match status" value="1"/>
</dbReference>
<dbReference type="PANTHER" id="PTHR23389:SF9">
    <property type="entry name" value="DNA LIGASE"/>
    <property type="match status" value="1"/>
</dbReference>
<dbReference type="NCBIfam" id="NF005932">
    <property type="entry name" value="PRK07956.1"/>
    <property type="match status" value="1"/>
</dbReference>
<evidence type="ECO:0000256" key="5">
    <source>
        <dbReference type="ARBA" id="ARBA00022705"/>
    </source>
</evidence>
<feature type="binding site" evidence="14">
    <location>
        <position position="146"/>
    </location>
    <ligand>
        <name>NAD(+)</name>
        <dbReference type="ChEBI" id="CHEBI:57540"/>
    </ligand>
</feature>
<dbReference type="Pfam" id="PF00533">
    <property type="entry name" value="BRCT"/>
    <property type="match status" value="1"/>
</dbReference>
<dbReference type="Gene3D" id="6.20.10.30">
    <property type="match status" value="1"/>
</dbReference>
<keyword evidence="9 14" id="KW-0460">Magnesium</keyword>
<dbReference type="FunFam" id="2.40.50.140:FF:000012">
    <property type="entry name" value="DNA ligase"/>
    <property type="match status" value="1"/>
</dbReference>
<dbReference type="SUPFAM" id="SSF56091">
    <property type="entry name" value="DNA ligase/mRNA capping enzyme, catalytic domain"/>
    <property type="match status" value="1"/>
</dbReference>
<accession>A0A495V8S1</accession>
<dbReference type="Proteomes" id="UP000274556">
    <property type="component" value="Unassembled WGS sequence"/>
</dbReference>
<dbReference type="Pfam" id="PF03120">
    <property type="entry name" value="OB_DNA_ligase"/>
    <property type="match status" value="1"/>
</dbReference>
<evidence type="ECO:0000256" key="12">
    <source>
        <dbReference type="ARBA" id="ARBA00034005"/>
    </source>
</evidence>
<feature type="binding site" evidence="14">
    <location>
        <position position="323"/>
    </location>
    <ligand>
        <name>NAD(+)</name>
        <dbReference type="ChEBI" id="CHEBI:57540"/>
    </ligand>
</feature>
<protein>
    <recommendedName>
        <fullName evidence="3 14">DNA ligase</fullName>
        <ecNumber evidence="2 14">6.5.1.2</ecNumber>
    </recommendedName>
    <alternativeName>
        <fullName evidence="14">Polydeoxyribonucleotide synthase [NAD(+)]</fullName>
    </alternativeName>
</protein>
<sequence length="756" mass="81693">MGTHGGALIGADAAAERAAWLRAEIARHNVRYYVLDDPEIPDAEYDRLFAELQALEAANPDLITPDSPTQRVGAAPLSAFAAVRHRLPMISLANAMSDGELADFDRRNAAALPGTDPILYTAEPKLDGLAMSIRYEAGLLVQAATRGDGSTGEDVTANVRTVKSVPLRLVGEAWPDVLEVRGEVYMTREGFERLNRDAAQRGERVFANPRNAAAGSLRQLDPRITATRPLRFCCYGWGELSIDPEESQIAMLQRLAGWGIPISKELRQVAGADGCRAYFEDLGRRRDALPYEIDGVVFKVDRIADQIGLGATSHHPRWAIARKFPAQEELTLVEAVEFQVGRTGAVTPVARLRPVQVGGVTVANATLHNMDEVVRKDVRAGDTVVIRRAGDVIPEVVSVLVDRRPPGAVPVEMPAQCPVCGSDVLRPPGEVVARCTGGLYCPAQRKQAIRHFASRRAMDIEGLGERLIEQLVDLGLVREPADLYRLTAEQLVGLERMGEKSAANLIDALERSKSTTFARFIFALGIPDVGETTAQALAARFSGMAELVRTREADFVRDRGVKGVGRDTANALHRFLIEHPQIEAQGDLAHWLAGLKLPGLTPARAQALAGRFEDLAALRAAELEELYLNSARLVEGVGPVVAAEIAGFFAQGHNREAIERLLESGIHWPDAPAPAQTSEALPLEGKTIVITGTLSRPREEIAARLQDAGAKVTNSVSKKTDYLIAGEAAGSKLEKAQSLGVAILDEAMLSALLDRP</sequence>
<evidence type="ECO:0000256" key="11">
    <source>
        <dbReference type="ARBA" id="ARBA00023204"/>
    </source>
</evidence>
<evidence type="ECO:0000256" key="14">
    <source>
        <dbReference type="HAMAP-Rule" id="MF_01588"/>
    </source>
</evidence>
<dbReference type="PROSITE" id="PS01055">
    <property type="entry name" value="DNA_LIGASE_N1"/>
    <property type="match status" value="1"/>
</dbReference>
<dbReference type="PANTHER" id="PTHR23389">
    <property type="entry name" value="CHROMOSOME TRANSMISSION FIDELITY FACTOR 18"/>
    <property type="match status" value="1"/>
</dbReference>
<comment type="caution">
    <text evidence="14">Lacks conserved residue(s) required for the propagation of feature annotation.</text>
</comment>
<dbReference type="PROSITE" id="PS01056">
    <property type="entry name" value="DNA_LIGASE_N2"/>
    <property type="match status" value="1"/>
</dbReference>
<dbReference type="InterPro" id="IPR003583">
    <property type="entry name" value="Hlx-hairpin-Hlx_DNA-bd_motif"/>
</dbReference>
<feature type="binding site" evidence="14">
    <location>
        <position position="123"/>
    </location>
    <ligand>
        <name>NAD(+)</name>
        <dbReference type="ChEBI" id="CHEBI:57540"/>
    </ligand>
</feature>
<dbReference type="NCBIfam" id="TIGR00575">
    <property type="entry name" value="dnlj"/>
    <property type="match status" value="1"/>
</dbReference>
<keyword evidence="10 14" id="KW-0520">NAD</keyword>
<dbReference type="OrthoDB" id="9759736at2"/>
<dbReference type="SMART" id="SM00292">
    <property type="entry name" value="BRCT"/>
    <property type="match status" value="1"/>
</dbReference>
<dbReference type="SUPFAM" id="SSF47781">
    <property type="entry name" value="RuvA domain 2-like"/>
    <property type="match status" value="2"/>
</dbReference>
<dbReference type="GO" id="GO:0046872">
    <property type="term" value="F:metal ion binding"/>
    <property type="evidence" value="ECO:0007669"/>
    <property type="project" value="UniProtKB-KW"/>
</dbReference>
<dbReference type="FunFam" id="1.10.287.610:FF:000002">
    <property type="entry name" value="DNA ligase"/>
    <property type="match status" value="1"/>
</dbReference>
<feature type="binding site" evidence="14">
    <location>
        <position position="299"/>
    </location>
    <ligand>
        <name>NAD(+)</name>
        <dbReference type="ChEBI" id="CHEBI:57540"/>
    </ligand>
</feature>
<dbReference type="PROSITE" id="PS50172">
    <property type="entry name" value="BRCT"/>
    <property type="match status" value="1"/>
</dbReference>
<dbReference type="AlphaFoldDB" id="A0A495V8S1"/>
<dbReference type="RefSeq" id="WP_120797457.1">
    <property type="nucleotide sequence ID" value="NZ_RBXL01000001.1"/>
</dbReference>
<comment type="catalytic activity">
    <reaction evidence="12 14 15">
        <text>NAD(+) + (deoxyribonucleotide)n-3'-hydroxyl + 5'-phospho-(deoxyribonucleotide)m = (deoxyribonucleotide)n+m + AMP + beta-nicotinamide D-nucleotide.</text>
        <dbReference type="EC" id="6.5.1.2"/>
    </reaction>
</comment>
<dbReference type="CDD" id="cd17748">
    <property type="entry name" value="BRCT_DNA_ligase_like"/>
    <property type="match status" value="1"/>
</dbReference>
<dbReference type="InterPro" id="IPR010994">
    <property type="entry name" value="RuvA_2-like"/>
</dbReference>
<keyword evidence="18" id="KW-1185">Reference proteome</keyword>
<feature type="binding site" evidence="14">
    <location>
        <begin position="91"/>
        <end position="92"/>
    </location>
    <ligand>
        <name>NAD(+)</name>
        <dbReference type="ChEBI" id="CHEBI:57540"/>
    </ligand>
</feature>
<organism evidence="17 18">
    <name type="scientific">Thiocapsa rosea</name>
    <dbReference type="NCBI Taxonomy" id="69360"/>
    <lineage>
        <taxon>Bacteria</taxon>
        <taxon>Pseudomonadati</taxon>
        <taxon>Pseudomonadota</taxon>
        <taxon>Gammaproteobacteria</taxon>
        <taxon>Chromatiales</taxon>
        <taxon>Chromatiaceae</taxon>
        <taxon>Thiocapsa</taxon>
    </lineage>
</organism>
<dbReference type="PIRSF" id="PIRSF001604">
    <property type="entry name" value="LigA"/>
    <property type="match status" value="1"/>
</dbReference>
<keyword evidence="14" id="KW-0464">Manganese</keyword>
<evidence type="ECO:0000256" key="9">
    <source>
        <dbReference type="ARBA" id="ARBA00022842"/>
    </source>
</evidence>
<dbReference type="InterPro" id="IPR013839">
    <property type="entry name" value="DNAligase_adenylation"/>
</dbReference>
<dbReference type="InterPro" id="IPR001357">
    <property type="entry name" value="BRCT_dom"/>
</dbReference>
<feature type="binding site" evidence="14">
    <location>
        <position position="417"/>
    </location>
    <ligand>
        <name>Zn(2+)</name>
        <dbReference type="ChEBI" id="CHEBI:29105"/>
    </ligand>
</feature>
<keyword evidence="11 14" id="KW-0234">DNA repair</keyword>
<dbReference type="EC" id="6.5.1.2" evidence="2 14"/>
<keyword evidence="5 14" id="KW-0235">DNA replication</keyword>
<comment type="caution">
    <text evidence="17">The sequence shown here is derived from an EMBL/GenBank/DDBJ whole genome shotgun (WGS) entry which is preliminary data.</text>
</comment>
<evidence type="ECO:0000313" key="17">
    <source>
        <dbReference type="EMBL" id="RKT45130.1"/>
    </source>
</evidence>
<dbReference type="Gene3D" id="1.10.287.610">
    <property type="entry name" value="Helix hairpin bin"/>
    <property type="match status" value="1"/>
</dbReference>
<reference evidence="17 18" key="1">
    <citation type="submission" date="2018-10" db="EMBL/GenBank/DDBJ databases">
        <title>Genomic Encyclopedia of Archaeal and Bacterial Type Strains, Phase II (KMG-II): from individual species to whole genera.</title>
        <authorList>
            <person name="Goeker M."/>
        </authorList>
    </citation>
    <scope>NUCLEOTIDE SEQUENCE [LARGE SCALE GENOMIC DNA]</scope>
    <source>
        <strain evidence="17 18">DSM 235</strain>
    </source>
</reference>
<feature type="binding site" evidence="14">
    <location>
        <position position="420"/>
    </location>
    <ligand>
        <name>Zn(2+)</name>
        <dbReference type="ChEBI" id="CHEBI:29105"/>
    </ligand>
</feature>
<dbReference type="GO" id="GO:0003911">
    <property type="term" value="F:DNA ligase (NAD+) activity"/>
    <property type="evidence" value="ECO:0007669"/>
    <property type="project" value="UniProtKB-UniRule"/>
</dbReference>
<dbReference type="InterPro" id="IPR013840">
    <property type="entry name" value="DNAligase_N"/>
</dbReference>
<dbReference type="GO" id="GO:0006281">
    <property type="term" value="P:DNA repair"/>
    <property type="evidence" value="ECO:0007669"/>
    <property type="project" value="UniProtKB-KW"/>
</dbReference>
<keyword evidence="4 14" id="KW-0436">Ligase</keyword>
<feature type="binding site" evidence="14">
    <location>
        <begin position="42"/>
        <end position="46"/>
    </location>
    <ligand>
        <name>NAD(+)</name>
        <dbReference type="ChEBI" id="CHEBI:57540"/>
    </ligand>
</feature>
<evidence type="ECO:0000256" key="4">
    <source>
        <dbReference type="ARBA" id="ARBA00022598"/>
    </source>
</evidence>
<evidence type="ECO:0000256" key="8">
    <source>
        <dbReference type="ARBA" id="ARBA00022833"/>
    </source>
</evidence>
<dbReference type="InterPro" id="IPR001679">
    <property type="entry name" value="DNA_ligase"/>
</dbReference>
<dbReference type="SMART" id="SM00532">
    <property type="entry name" value="LIGANc"/>
    <property type="match status" value="1"/>
</dbReference>
<dbReference type="EMBL" id="RBXL01000001">
    <property type="protein sequence ID" value="RKT45130.1"/>
    <property type="molecule type" value="Genomic_DNA"/>
</dbReference>
<dbReference type="InterPro" id="IPR033136">
    <property type="entry name" value="DNA_ligase_CS"/>
</dbReference>
<dbReference type="HAMAP" id="MF_01588">
    <property type="entry name" value="DNA_ligase_A"/>
    <property type="match status" value="1"/>
</dbReference>
<dbReference type="GO" id="GO:0006260">
    <property type="term" value="P:DNA replication"/>
    <property type="evidence" value="ECO:0007669"/>
    <property type="project" value="UniProtKB-KW"/>
</dbReference>
<dbReference type="SMART" id="SM00278">
    <property type="entry name" value="HhH1"/>
    <property type="match status" value="5"/>
</dbReference>
<evidence type="ECO:0000313" key="18">
    <source>
        <dbReference type="Proteomes" id="UP000274556"/>
    </source>
</evidence>
<evidence type="ECO:0000256" key="6">
    <source>
        <dbReference type="ARBA" id="ARBA00022723"/>
    </source>
</evidence>
<evidence type="ECO:0000259" key="16">
    <source>
        <dbReference type="PROSITE" id="PS50172"/>
    </source>
</evidence>
<proteinExistence type="inferred from homology"/>
<dbReference type="InterPro" id="IPR018239">
    <property type="entry name" value="DNA_ligase_AS"/>
</dbReference>
<name>A0A495V8S1_9GAMM</name>
<dbReference type="FunFam" id="1.10.150.20:FF:000007">
    <property type="entry name" value="DNA ligase"/>
    <property type="match status" value="1"/>
</dbReference>
<dbReference type="CDD" id="cd00114">
    <property type="entry name" value="LIGANc"/>
    <property type="match status" value="1"/>
</dbReference>
<evidence type="ECO:0000256" key="10">
    <source>
        <dbReference type="ARBA" id="ARBA00023027"/>
    </source>
</evidence>
<dbReference type="SUPFAM" id="SSF52113">
    <property type="entry name" value="BRCT domain"/>
    <property type="match status" value="1"/>
</dbReference>
<dbReference type="Pfam" id="PF12826">
    <property type="entry name" value="HHH_2"/>
    <property type="match status" value="2"/>
</dbReference>
<dbReference type="Gene3D" id="2.40.50.140">
    <property type="entry name" value="Nucleic acid-binding proteins"/>
    <property type="match status" value="1"/>
</dbReference>
<dbReference type="InterPro" id="IPR012340">
    <property type="entry name" value="NA-bd_OB-fold"/>
</dbReference>
<dbReference type="GO" id="GO:0003677">
    <property type="term" value="F:DNA binding"/>
    <property type="evidence" value="ECO:0007669"/>
    <property type="project" value="InterPro"/>
</dbReference>
<feature type="binding site" evidence="14">
    <location>
        <position position="183"/>
    </location>
    <ligand>
        <name>NAD(+)</name>
        <dbReference type="ChEBI" id="CHEBI:57540"/>
    </ligand>
</feature>
<dbReference type="InterPro" id="IPR004149">
    <property type="entry name" value="Znf_DNAligase_C4"/>
</dbReference>
<feature type="domain" description="BRCT" evidence="16">
    <location>
        <begin position="678"/>
        <end position="756"/>
    </location>
</feature>
<comment type="cofactor">
    <cofactor evidence="14">
        <name>Mg(2+)</name>
        <dbReference type="ChEBI" id="CHEBI:18420"/>
    </cofactor>
    <cofactor evidence="14">
        <name>Mn(2+)</name>
        <dbReference type="ChEBI" id="CHEBI:29035"/>
    </cofactor>
</comment>
<gene>
    <name evidence="14" type="primary">ligA</name>
    <name evidence="17" type="ORF">BDD21_2547</name>
</gene>
<feature type="binding site" evidence="14">
    <location>
        <position position="441"/>
    </location>
    <ligand>
        <name>Zn(2+)</name>
        <dbReference type="ChEBI" id="CHEBI:29105"/>
    </ligand>
</feature>
<evidence type="ECO:0000256" key="1">
    <source>
        <dbReference type="ARBA" id="ARBA00004067"/>
    </source>
</evidence>
<dbReference type="InterPro" id="IPR036420">
    <property type="entry name" value="BRCT_dom_sf"/>
</dbReference>
<keyword evidence="8 14" id="KW-0862">Zinc</keyword>
<evidence type="ECO:0000256" key="15">
    <source>
        <dbReference type="RuleBase" id="RU000618"/>
    </source>
</evidence>
<feature type="active site" description="N6-AMP-lysine intermediate" evidence="14">
    <location>
        <position position="125"/>
    </location>
</feature>
<evidence type="ECO:0000256" key="2">
    <source>
        <dbReference type="ARBA" id="ARBA00012722"/>
    </source>
</evidence>
<dbReference type="Pfam" id="PF03119">
    <property type="entry name" value="DNA_ligase_ZBD"/>
    <property type="match status" value="1"/>
</dbReference>
<keyword evidence="7 14" id="KW-0227">DNA damage</keyword>
<dbReference type="FunFam" id="3.30.470.30:FF:000001">
    <property type="entry name" value="DNA ligase"/>
    <property type="match status" value="1"/>
</dbReference>
<dbReference type="InterPro" id="IPR004150">
    <property type="entry name" value="NAD_DNA_ligase_OB"/>
</dbReference>